<reference evidence="2 3" key="1">
    <citation type="journal article" date="2019" name="Commun. Biol.">
        <title>The bagworm genome reveals a unique fibroin gene that provides high tensile strength.</title>
        <authorList>
            <person name="Kono N."/>
            <person name="Nakamura H."/>
            <person name="Ohtoshi R."/>
            <person name="Tomita M."/>
            <person name="Numata K."/>
            <person name="Arakawa K."/>
        </authorList>
    </citation>
    <scope>NUCLEOTIDE SEQUENCE [LARGE SCALE GENOMIC DNA]</scope>
</reference>
<feature type="compositionally biased region" description="Basic and acidic residues" evidence="1">
    <location>
        <begin position="61"/>
        <end position="70"/>
    </location>
</feature>
<evidence type="ECO:0000313" key="3">
    <source>
        <dbReference type="Proteomes" id="UP000299102"/>
    </source>
</evidence>
<evidence type="ECO:0000313" key="2">
    <source>
        <dbReference type="EMBL" id="GBP44439.1"/>
    </source>
</evidence>
<gene>
    <name evidence="2" type="ORF">EVAR_39447_1</name>
</gene>
<feature type="region of interest" description="Disordered" evidence="1">
    <location>
        <begin position="38"/>
        <end position="77"/>
    </location>
</feature>
<keyword evidence="3" id="KW-1185">Reference proteome</keyword>
<proteinExistence type="predicted"/>
<organism evidence="2 3">
    <name type="scientific">Eumeta variegata</name>
    <name type="common">Bagworm moth</name>
    <name type="synonym">Eumeta japonica</name>
    <dbReference type="NCBI Taxonomy" id="151549"/>
    <lineage>
        <taxon>Eukaryota</taxon>
        <taxon>Metazoa</taxon>
        <taxon>Ecdysozoa</taxon>
        <taxon>Arthropoda</taxon>
        <taxon>Hexapoda</taxon>
        <taxon>Insecta</taxon>
        <taxon>Pterygota</taxon>
        <taxon>Neoptera</taxon>
        <taxon>Endopterygota</taxon>
        <taxon>Lepidoptera</taxon>
        <taxon>Glossata</taxon>
        <taxon>Ditrysia</taxon>
        <taxon>Tineoidea</taxon>
        <taxon>Psychidae</taxon>
        <taxon>Oiketicinae</taxon>
        <taxon>Eumeta</taxon>
    </lineage>
</organism>
<sequence>MMAFPWYHPSPSTDAADAVNFGDWTTTAVFDLHQLTDTGPKTVRNPVRPITKLSSPIRVNSKFDVREGRGPARTRTP</sequence>
<name>A0A4C1W1S7_EUMVA</name>
<dbReference type="AlphaFoldDB" id="A0A4C1W1S7"/>
<dbReference type="EMBL" id="BGZK01000453">
    <property type="protein sequence ID" value="GBP44439.1"/>
    <property type="molecule type" value="Genomic_DNA"/>
</dbReference>
<protein>
    <submittedName>
        <fullName evidence="2">Uncharacterized protein</fullName>
    </submittedName>
</protein>
<dbReference type="Proteomes" id="UP000299102">
    <property type="component" value="Unassembled WGS sequence"/>
</dbReference>
<accession>A0A4C1W1S7</accession>
<comment type="caution">
    <text evidence="2">The sequence shown here is derived from an EMBL/GenBank/DDBJ whole genome shotgun (WGS) entry which is preliminary data.</text>
</comment>
<evidence type="ECO:0000256" key="1">
    <source>
        <dbReference type="SAM" id="MobiDB-lite"/>
    </source>
</evidence>